<evidence type="ECO:0000256" key="1">
    <source>
        <dbReference type="SAM" id="MobiDB-lite"/>
    </source>
</evidence>
<accession>A0ABP5UBN1</accession>
<proteinExistence type="predicted"/>
<evidence type="ECO:0000313" key="3">
    <source>
        <dbReference type="Proteomes" id="UP001501444"/>
    </source>
</evidence>
<keyword evidence="3" id="KW-1185">Reference proteome</keyword>
<gene>
    <name evidence="2" type="ORF">GCM10010170_076400</name>
</gene>
<protein>
    <submittedName>
        <fullName evidence="2">Uncharacterized protein</fullName>
    </submittedName>
</protein>
<comment type="caution">
    <text evidence="2">The sequence shown here is derived from an EMBL/GenBank/DDBJ whole genome shotgun (WGS) entry which is preliminary data.</text>
</comment>
<dbReference type="Proteomes" id="UP001501444">
    <property type="component" value="Unassembled WGS sequence"/>
</dbReference>
<organism evidence="2 3">
    <name type="scientific">Dactylosporangium salmoneum</name>
    <dbReference type="NCBI Taxonomy" id="53361"/>
    <lineage>
        <taxon>Bacteria</taxon>
        <taxon>Bacillati</taxon>
        <taxon>Actinomycetota</taxon>
        <taxon>Actinomycetes</taxon>
        <taxon>Micromonosporales</taxon>
        <taxon>Micromonosporaceae</taxon>
        <taxon>Dactylosporangium</taxon>
    </lineage>
</organism>
<evidence type="ECO:0000313" key="2">
    <source>
        <dbReference type="EMBL" id="GAA2373682.1"/>
    </source>
</evidence>
<reference evidence="3" key="1">
    <citation type="journal article" date="2019" name="Int. J. Syst. Evol. Microbiol.">
        <title>The Global Catalogue of Microorganisms (GCM) 10K type strain sequencing project: providing services to taxonomists for standard genome sequencing and annotation.</title>
        <authorList>
            <consortium name="The Broad Institute Genomics Platform"/>
            <consortium name="The Broad Institute Genome Sequencing Center for Infectious Disease"/>
            <person name="Wu L."/>
            <person name="Ma J."/>
        </authorList>
    </citation>
    <scope>NUCLEOTIDE SEQUENCE [LARGE SCALE GENOMIC DNA]</scope>
    <source>
        <strain evidence="3">JCM 3272</strain>
    </source>
</reference>
<sequence length="78" mass="8807">MEHLMQAGEAHRRLELRAGRVQDPGADAVRVARRGVQQHRLADSRVAVQQQRTTGPRGAVDERPKQLEIVRPADHRTI</sequence>
<feature type="compositionally biased region" description="Basic and acidic residues" evidence="1">
    <location>
        <begin position="59"/>
        <end position="78"/>
    </location>
</feature>
<feature type="region of interest" description="Disordered" evidence="1">
    <location>
        <begin position="40"/>
        <end position="78"/>
    </location>
</feature>
<dbReference type="EMBL" id="BAAARV010000075">
    <property type="protein sequence ID" value="GAA2373682.1"/>
    <property type="molecule type" value="Genomic_DNA"/>
</dbReference>
<name>A0ABP5UBN1_9ACTN</name>